<comment type="caution">
    <text evidence="2">The sequence shown here is derived from an EMBL/GenBank/DDBJ whole genome shotgun (WGS) entry which is preliminary data.</text>
</comment>
<dbReference type="RefSeq" id="WP_008199682.1">
    <property type="nucleotide sequence ID" value="NZ_CM001023.1"/>
</dbReference>
<dbReference type="Proteomes" id="UP000003919">
    <property type="component" value="Unassembled WGS sequence"/>
</dbReference>
<organism evidence="2 3">
    <name type="scientific">Algoriphagus machipongonensis</name>
    <dbReference type="NCBI Taxonomy" id="388413"/>
    <lineage>
        <taxon>Bacteria</taxon>
        <taxon>Pseudomonadati</taxon>
        <taxon>Bacteroidota</taxon>
        <taxon>Cytophagia</taxon>
        <taxon>Cytophagales</taxon>
        <taxon>Cyclobacteriaceae</taxon>
        <taxon>Algoriphagus</taxon>
    </lineage>
</organism>
<reference evidence="2 3" key="1">
    <citation type="journal article" date="2011" name="J. Bacteriol.">
        <title>Complete genome sequence of Algoriphagus sp. PR1, bacterial prey of a colony-forming choanoflagellate.</title>
        <authorList>
            <person name="Alegado R.A."/>
            <person name="Ferriera S."/>
            <person name="Nusbaum C."/>
            <person name="Young S.K."/>
            <person name="Zeng Q."/>
            <person name="Imamovic A."/>
            <person name="Fairclough S.R."/>
            <person name="King N."/>
        </authorList>
    </citation>
    <scope>NUCLEOTIDE SEQUENCE [LARGE SCALE GENOMIC DNA]</scope>
    <source>
        <strain evidence="2 3">PR1</strain>
    </source>
</reference>
<dbReference type="OrthoDB" id="884433at2"/>
<evidence type="ECO:0000256" key="1">
    <source>
        <dbReference type="SAM" id="SignalP"/>
    </source>
</evidence>
<gene>
    <name evidence="2" type="ORF">ALPR1_07950</name>
</gene>
<keyword evidence="3" id="KW-1185">Reference proteome</keyword>
<dbReference type="eggNOG" id="ENOG5032X4Y">
    <property type="taxonomic scope" value="Bacteria"/>
</dbReference>
<sequence>MKKLMHLTTALSFILFLFSCSSSTADMNPSLPAPETEINPVGTLAVIKEGMLMPQSGTNTKGMIEIVSDEEENYFLRLGNDFLSDFHTGTVTVYLSTSNQLNLSASESFQLVGVVNDAGEHFFNLSKLPESKFSDGIIWCGAAGIPFGYGSFE</sequence>
<accession>A3I006</accession>
<protein>
    <recommendedName>
        <fullName evidence="4">DM13 domain-containing protein</fullName>
    </recommendedName>
</protein>
<feature type="chain" id="PRO_5002653261" description="DM13 domain-containing protein" evidence="1">
    <location>
        <begin position="26"/>
        <end position="153"/>
    </location>
</feature>
<dbReference type="AlphaFoldDB" id="A3I006"/>
<keyword evidence="1" id="KW-0732">Signal</keyword>
<feature type="signal peptide" evidence="1">
    <location>
        <begin position="1"/>
        <end position="25"/>
    </location>
</feature>
<dbReference type="STRING" id="388413.ALPR1_07950"/>
<evidence type="ECO:0008006" key="4">
    <source>
        <dbReference type="Google" id="ProtNLM"/>
    </source>
</evidence>
<dbReference type="EMBL" id="AAXU02000001">
    <property type="protein sequence ID" value="EAZ80842.1"/>
    <property type="molecule type" value="Genomic_DNA"/>
</dbReference>
<proteinExistence type="predicted"/>
<evidence type="ECO:0000313" key="3">
    <source>
        <dbReference type="Proteomes" id="UP000003919"/>
    </source>
</evidence>
<name>A3I006_9BACT</name>
<dbReference type="PROSITE" id="PS51257">
    <property type="entry name" value="PROKAR_LIPOPROTEIN"/>
    <property type="match status" value="1"/>
</dbReference>
<dbReference type="HOGENOM" id="CLU_140216_0_0_10"/>
<evidence type="ECO:0000313" key="2">
    <source>
        <dbReference type="EMBL" id="EAZ80842.1"/>
    </source>
</evidence>